<comment type="caution">
    <text evidence="2">The sequence shown here is derived from an EMBL/GenBank/DDBJ whole genome shotgun (WGS) entry which is preliminary data.</text>
</comment>
<protein>
    <recommendedName>
        <fullName evidence="4">HNH domain-containing protein</fullName>
    </recommendedName>
</protein>
<evidence type="ECO:0000313" key="3">
    <source>
        <dbReference type="Proteomes" id="UP000016462"/>
    </source>
</evidence>
<accession>U1LNI3</accession>
<evidence type="ECO:0000313" key="2">
    <source>
        <dbReference type="EMBL" id="ERG63527.1"/>
    </source>
</evidence>
<organism evidence="2 3">
    <name type="scientific">Agrococcus pavilionensis RW1</name>
    <dbReference type="NCBI Taxonomy" id="1330458"/>
    <lineage>
        <taxon>Bacteria</taxon>
        <taxon>Bacillati</taxon>
        <taxon>Actinomycetota</taxon>
        <taxon>Actinomycetes</taxon>
        <taxon>Micrococcales</taxon>
        <taxon>Microbacteriaceae</taxon>
        <taxon>Agrococcus</taxon>
    </lineage>
</organism>
<gene>
    <name evidence="2" type="ORF">L332_03540</name>
</gene>
<dbReference type="AlphaFoldDB" id="U1LNI3"/>
<dbReference type="EMBL" id="ASHR01000031">
    <property type="protein sequence ID" value="ERG63527.1"/>
    <property type="molecule type" value="Genomic_DNA"/>
</dbReference>
<feature type="region of interest" description="Disordered" evidence="1">
    <location>
        <begin position="57"/>
        <end position="100"/>
    </location>
</feature>
<name>U1LNI3_9MICO</name>
<dbReference type="Proteomes" id="UP000016462">
    <property type="component" value="Unassembled WGS sequence"/>
</dbReference>
<evidence type="ECO:0000256" key="1">
    <source>
        <dbReference type="SAM" id="MobiDB-lite"/>
    </source>
</evidence>
<evidence type="ECO:0008006" key="4">
    <source>
        <dbReference type="Google" id="ProtNLM"/>
    </source>
</evidence>
<dbReference type="RefSeq" id="WP_021011274.1">
    <property type="nucleotide sequence ID" value="NZ_ASHR01000031.1"/>
</dbReference>
<dbReference type="OrthoDB" id="2084290at2"/>
<dbReference type="Gene3D" id="1.10.30.50">
    <property type="match status" value="1"/>
</dbReference>
<sequence length="100" mass="11700">MGANHKTTRARQKAKDDYKAECRKRNLPCWLCNQPIDYEAAWDDWSNPSRFEREHIQPASTHPELYDEPTNWAPSHAGCNNERKNKPPRPALGKPSREWT</sequence>
<keyword evidence="3" id="KW-1185">Reference proteome</keyword>
<proteinExistence type="predicted"/>
<reference evidence="2 3" key="1">
    <citation type="journal article" date="2013" name="Genome Announc.">
        <title>First draft genome sequence from a member of the genus agrococcus, isolated from modern microbialites.</title>
        <authorList>
            <person name="White R.A.III."/>
            <person name="Grassa C.J."/>
            <person name="Suttle C.A."/>
        </authorList>
    </citation>
    <scope>NUCLEOTIDE SEQUENCE [LARGE SCALE GENOMIC DNA]</scope>
    <source>
        <strain evidence="2 3">RW1</strain>
    </source>
</reference>